<dbReference type="Proteomes" id="UP000182089">
    <property type="component" value="Unassembled WGS sequence"/>
</dbReference>
<evidence type="ECO:0000256" key="1">
    <source>
        <dbReference type="SAM" id="Phobius"/>
    </source>
</evidence>
<name>A0ABY1ACR3_9LACO</name>
<protein>
    <recommendedName>
        <fullName evidence="4">DUF2929 family protein</fullName>
    </recommendedName>
</protein>
<organism evidence="2 3">
    <name type="scientific">Ligilactobacillus ruminis</name>
    <dbReference type="NCBI Taxonomy" id="1623"/>
    <lineage>
        <taxon>Bacteria</taxon>
        <taxon>Bacillati</taxon>
        <taxon>Bacillota</taxon>
        <taxon>Bacilli</taxon>
        <taxon>Lactobacillales</taxon>
        <taxon>Lactobacillaceae</taxon>
        <taxon>Ligilactobacillus</taxon>
    </lineage>
</organism>
<evidence type="ECO:0000313" key="3">
    <source>
        <dbReference type="Proteomes" id="UP000182089"/>
    </source>
</evidence>
<accession>A0ABY1ACR3</accession>
<reference evidence="2 3" key="1">
    <citation type="submission" date="2016-10" db="EMBL/GenBank/DDBJ databases">
        <authorList>
            <person name="Varghese N."/>
            <person name="Submissions S."/>
        </authorList>
    </citation>
    <scope>NUCLEOTIDE SEQUENCE [LARGE SCALE GENOMIC DNA]</scope>
    <source>
        <strain evidence="2 3">WC1T17</strain>
    </source>
</reference>
<evidence type="ECO:0008006" key="4">
    <source>
        <dbReference type="Google" id="ProtNLM"/>
    </source>
</evidence>
<dbReference type="EMBL" id="FOCC01000010">
    <property type="protein sequence ID" value="SEM84048.1"/>
    <property type="molecule type" value="Genomic_DNA"/>
</dbReference>
<keyword evidence="1" id="KW-1133">Transmembrane helix</keyword>
<feature type="transmembrane region" description="Helical" evidence="1">
    <location>
        <begin position="29"/>
        <end position="50"/>
    </location>
</feature>
<comment type="caution">
    <text evidence="2">The sequence shown here is derived from an EMBL/GenBank/DDBJ whole genome shotgun (WGS) entry which is preliminary data.</text>
</comment>
<proteinExistence type="predicted"/>
<gene>
    <name evidence="2" type="ORF">SAMN05216431_11038</name>
</gene>
<keyword evidence="1" id="KW-0472">Membrane</keyword>
<sequence length="60" mass="6747">MKTQAWIIILMLIFAVSQFLVGLGFMNQYVAIVVELLSLGIFGVGLELLIHLKSKDLFNH</sequence>
<evidence type="ECO:0000313" key="2">
    <source>
        <dbReference type="EMBL" id="SEM84048.1"/>
    </source>
</evidence>
<keyword evidence="1" id="KW-0812">Transmembrane</keyword>
<feature type="transmembrane region" description="Helical" evidence="1">
    <location>
        <begin position="5"/>
        <end position="23"/>
    </location>
</feature>